<evidence type="ECO:0000256" key="1">
    <source>
        <dbReference type="SAM" id="Phobius"/>
    </source>
</evidence>
<sequence length="29" mass="3170">MAARGENLWPAILPCPFVSGILFPLIKSK</sequence>
<reference evidence="2" key="2">
    <citation type="journal article" date="2015" name="Data Brief">
        <title>Shoot transcriptome of the giant reed, Arundo donax.</title>
        <authorList>
            <person name="Barrero R.A."/>
            <person name="Guerrero F.D."/>
            <person name="Moolhuijzen P."/>
            <person name="Goolsby J.A."/>
            <person name="Tidwell J."/>
            <person name="Bellgard S.E."/>
            <person name="Bellgard M.I."/>
        </authorList>
    </citation>
    <scope>NUCLEOTIDE SEQUENCE</scope>
    <source>
        <tissue evidence="2">Shoot tissue taken approximately 20 cm above the soil surface</tissue>
    </source>
</reference>
<dbReference type="AlphaFoldDB" id="A0A0A9ACD6"/>
<feature type="transmembrane region" description="Helical" evidence="1">
    <location>
        <begin position="7"/>
        <end position="26"/>
    </location>
</feature>
<keyword evidence="1" id="KW-1133">Transmembrane helix</keyword>
<accession>A0A0A9ACD6</accession>
<organism evidence="2">
    <name type="scientific">Arundo donax</name>
    <name type="common">Giant reed</name>
    <name type="synonym">Donax arundinaceus</name>
    <dbReference type="NCBI Taxonomy" id="35708"/>
    <lineage>
        <taxon>Eukaryota</taxon>
        <taxon>Viridiplantae</taxon>
        <taxon>Streptophyta</taxon>
        <taxon>Embryophyta</taxon>
        <taxon>Tracheophyta</taxon>
        <taxon>Spermatophyta</taxon>
        <taxon>Magnoliopsida</taxon>
        <taxon>Liliopsida</taxon>
        <taxon>Poales</taxon>
        <taxon>Poaceae</taxon>
        <taxon>PACMAD clade</taxon>
        <taxon>Arundinoideae</taxon>
        <taxon>Arundineae</taxon>
        <taxon>Arundo</taxon>
    </lineage>
</organism>
<protein>
    <submittedName>
        <fullName evidence="2">Uncharacterized protein</fullName>
    </submittedName>
</protein>
<evidence type="ECO:0000313" key="2">
    <source>
        <dbReference type="EMBL" id="JAD48786.1"/>
    </source>
</evidence>
<keyword evidence="1" id="KW-0812">Transmembrane</keyword>
<name>A0A0A9ACD6_ARUDO</name>
<proteinExistence type="predicted"/>
<keyword evidence="1" id="KW-0472">Membrane</keyword>
<dbReference type="EMBL" id="GBRH01249109">
    <property type="protein sequence ID" value="JAD48786.1"/>
    <property type="molecule type" value="Transcribed_RNA"/>
</dbReference>
<reference evidence="2" key="1">
    <citation type="submission" date="2014-09" db="EMBL/GenBank/DDBJ databases">
        <authorList>
            <person name="Magalhaes I.L.F."/>
            <person name="Oliveira U."/>
            <person name="Santos F.R."/>
            <person name="Vidigal T.H.D.A."/>
            <person name="Brescovit A.D."/>
            <person name="Santos A.J."/>
        </authorList>
    </citation>
    <scope>NUCLEOTIDE SEQUENCE</scope>
    <source>
        <tissue evidence="2">Shoot tissue taken approximately 20 cm above the soil surface</tissue>
    </source>
</reference>